<evidence type="ECO:0000313" key="4">
    <source>
        <dbReference type="EMBL" id="KAA0042980.1"/>
    </source>
</evidence>
<feature type="domain" description="Aminotransferase-like plant mobile" evidence="2">
    <location>
        <begin position="493"/>
        <end position="847"/>
    </location>
</feature>
<dbReference type="OrthoDB" id="1871193at2759"/>
<dbReference type="Pfam" id="PF10536">
    <property type="entry name" value="PMD"/>
    <property type="match status" value="1"/>
</dbReference>
<dbReference type="EMBL" id="SSTE01015881">
    <property type="protein sequence ID" value="KAA0042980.1"/>
    <property type="molecule type" value="Genomic_DNA"/>
</dbReference>
<dbReference type="Pfam" id="PF10551">
    <property type="entry name" value="MULE"/>
    <property type="match status" value="1"/>
</dbReference>
<evidence type="ECO:0000259" key="3">
    <source>
        <dbReference type="Pfam" id="PF10551"/>
    </source>
</evidence>
<name>A0A5A7TI34_CUCMM</name>
<dbReference type="GO" id="GO:0010073">
    <property type="term" value="P:meristem maintenance"/>
    <property type="evidence" value="ECO:0007669"/>
    <property type="project" value="InterPro"/>
</dbReference>
<organism evidence="4 5">
    <name type="scientific">Cucumis melo var. makuwa</name>
    <name type="common">Oriental melon</name>
    <dbReference type="NCBI Taxonomy" id="1194695"/>
    <lineage>
        <taxon>Eukaryota</taxon>
        <taxon>Viridiplantae</taxon>
        <taxon>Streptophyta</taxon>
        <taxon>Embryophyta</taxon>
        <taxon>Tracheophyta</taxon>
        <taxon>Spermatophyta</taxon>
        <taxon>Magnoliopsida</taxon>
        <taxon>eudicotyledons</taxon>
        <taxon>Gunneridae</taxon>
        <taxon>Pentapetalae</taxon>
        <taxon>rosids</taxon>
        <taxon>fabids</taxon>
        <taxon>Cucurbitales</taxon>
        <taxon>Cucurbitaceae</taxon>
        <taxon>Benincaseae</taxon>
        <taxon>Cucumis</taxon>
    </lineage>
</organism>
<accession>A0A5A7TI34</accession>
<comment type="caution">
    <text evidence="4">The sequence shown here is derived from an EMBL/GenBank/DDBJ whole genome shotgun (WGS) entry which is preliminary data.</text>
</comment>
<sequence>MVATGGYVEVGVKATDCLRSVDWKESTHVFRADPSVTVSVLMEMIKQQYGYTVKYRRVWQAKRKALVAVFGDWDKSYNELPYWLSAVAFGPAIEGFKYCRPLIQIDGTHLYGKYKGKMLTALSIDANGHIFPLAFAIVEGENASSWSWFLYALRQYVTDRDDICLISDRHRGILSAINNEEIGWSELRVFHRYCLRHVASNFNNKYKSKQLKDLVFRADIDLQKWTQSHDNGYRYGWMTSNAAECMNGVFKGARMLPMTSLVRLIFYRTILYFERRRAEISEAVDRGEVYTEYAVKKLKRWETRASAHSVTSIDRETQTFEVHTGMSMISPYKGQHTQHTLMNATCCRTSNNVMPVDSIQSNTQIIGLSCHSPKFAQMQTYLKDPVDREQQGSIMKWIGKSLVNHSDALSVKSKNTTDVPVLNVHLLLQDTNFRIMDPGPVDDSHLYLQATHRSQSIWDTSSTVVLSCRRIEATSQHTIPFDQRIAPYLEAAGFLGVSQVGFMQLDWHLITALVKRWRPEIHTFHMPCGECTITLQDVVVQLGLPVDGEPLTGSLRYNWMLICNDYLGVVPPDMKGQRLSLPWLVEQFEELPPDADIVSVQRYARAYIMQLIGGFLFADKSNTLVHCMFLQFLFDFDQAGTYAWGAATLAWLYRELCRASNAQSLEIAGPLMLLQVWAYDKFSIIAPQRTLQHSDGRPLSFRWSGVQAASEQSGNMLLIYRWTFDRLSRSQINWTPYTPDIMASLPVRCQSGQAVWTYVGPLICFHLVEKHQPDRVLRQFNMLQTPPAISYTDQRLHQIDLRGKHDQDWRRIHAEHIGVWNSRYDFRVEAPTTSEPTISENYFVWYRSITRRFITQEGAFYHCMYDFVDEVQTFSVEHDIEALGQICDRTTERVDHIIQQTRRLTVADTDRRRMRRRRRRQGDDVVEGDEDN</sequence>
<dbReference type="PANTHER" id="PTHR46033">
    <property type="entry name" value="PROTEIN MAIN-LIKE 2"/>
    <property type="match status" value="1"/>
</dbReference>
<evidence type="ECO:0000256" key="1">
    <source>
        <dbReference type="SAM" id="MobiDB-lite"/>
    </source>
</evidence>
<dbReference type="InterPro" id="IPR019557">
    <property type="entry name" value="AminoTfrase-like_pln_mobile"/>
</dbReference>
<evidence type="ECO:0000259" key="2">
    <source>
        <dbReference type="Pfam" id="PF10536"/>
    </source>
</evidence>
<dbReference type="AlphaFoldDB" id="A0A5A7TI34"/>
<evidence type="ECO:0000313" key="5">
    <source>
        <dbReference type="Proteomes" id="UP000321393"/>
    </source>
</evidence>
<dbReference type="InterPro" id="IPR018289">
    <property type="entry name" value="MULE_transposase_dom"/>
</dbReference>
<protein>
    <submittedName>
        <fullName evidence="4">Serine/threonine-protein phosphatase 7 long form-like protein isoform X1</fullName>
    </submittedName>
</protein>
<dbReference type="PANTHER" id="PTHR46033:SF8">
    <property type="entry name" value="PROTEIN MAINTENANCE OF MERISTEMS-LIKE"/>
    <property type="match status" value="1"/>
</dbReference>
<dbReference type="Proteomes" id="UP000321393">
    <property type="component" value="Unassembled WGS sequence"/>
</dbReference>
<reference evidence="4 5" key="1">
    <citation type="submission" date="2019-08" db="EMBL/GenBank/DDBJ databases">
        <title>Draft genome sequences of two oriental melons (Cucumis melo L. var makuwa).</title>
        <authorList>
            <person name="Kwon S.-Y."/>
        </authorList>
    </citation>
    <scope>NUCLEOTIDE SEQUENCE [LARGE SCALE GENOMIC DNA]</scope>
    <source>
        <strain evidence="5">cv. SW 3</strain>
        <tissue evidence="4">Leaf</tissue>
    </source>
</reference>
<proteinExistence type="predicted"/>
<dbReference type="InterPro" id="IPR044824">
    <property type="entry name" value="MAIN-like"/>
</dbReference>
<feature type="domain" description="MULE transposase" evidence="3">
    <location>
        <begin position="103"/>
        <end position="201"/>
    </location>
</feature>
<feature type="region of interest" description="Disordered" evidence="1">
    <location>
        <begin position="911"/>
        <end position="932"/>
    </location>
</feature>
<gene>
    <name evidence="4" type="ORF">E6C27_scaffold75G00540</name>
</gene>